<evidence type="ECO:0000313" key="4">
    <source>
        <dbReference type="EMBL" id="VDN27644.1"/>
    </source>
</evidence>
<feature type="coiled-coil region" evidence="2">
    <location>
        <begin position="287"/>
        <end position="402"/>
    </location>
</feature>
<reference evidence="4 5" key="1">
    <citation type="submission" date="2018-11" db="EMBL/GenBank/DDBJ databases">
        <authorList>
            <consortium name="Pathogen Informatics"/>
        </authorList>
    </citation>
    <scope>NUCLEOTIDE SEQUENCE [LARGE SCALE GENOMIC DNA]</scope>
</reference>
<evidence type="ECO:0000256" key="3">
    <source>
        <dbReference type="SAM" id="Phobius"/>
    </source>
</evidence>
<keyword evidence="3" id="KW-0472">Membrane</keyword>
<feature type="coiled-coil region" evidence="2">
    <location>
        <begin position="688"/>
        <end position="729"/>
    </location>
</feature>
<keyword evidence="3" id="KW-0812">Transmembrane</keyword>
<dbReference type="PANTHER" id="PTHR32083">
    <property type="entry name" value="CILIA AND FLAGELLA-ASSOCIATED PROTEIN 58-RELATED"/>
    <property type="match status" value="1"/>
</dbReference>
<organism evidence="4 5">
    <name type="scientific">Gongylonema pulchrum</name>
    <dbReference type="NCBI Taxonomy" id="637853"/>
    <lineage>
        <taxon>Eukaryota</taxon>
        <taxon>Metazoa</taxon>
        <taxon>Ecdysozoa</taxon>
        <taxon>Nematoda</taxon>
        <taxon>Chromadorea</taxon>
        <taxon>Rhabditida</taxon>
        <taxon>Spirurina</taxon>
        <taxon>Spiruromorpha</taxon>
        <taxon>Spiruroidea</taxon>
        <taxon>Gongylonematidae</taxon>
        <taxon>Gongylonema</taxon>
    </lineage>
</organism>
<dbReference type="PANTHER" id="PTHR32083:SF48">
    <property type="entry name" value="TRANS-GOLGI NETWORK-LOCALIZED SYP41-INTERACTING PROTEIN 1"/>
    <property type="match status" value="1"/>
</dbReference>
<dbReference type="AlphaFoldDB" id="A0A3P7MDV3"/>
<dbReference type="Proteomes" id="UP000271098">
    <property type="component" value="Unassembled WGS sequence"/>
</dbReference>
<evidence type="ECO:0000256" key="2">
    <source>
        <dbReference type="SAM" id="Coils"/>
    </source>
</evidence>
<keyword evidence="5" id="KW-1185">Reference proteome</keyword>
<feature type="transmembrane region" description="Helical" evidence="3">
    <location>
        <begin position="189"/>
        <end position="213"/>
    </location>
</feature>
<keyword evidence="3" id="KW-1133">Transmembrane helix</keyword>
<evidence type="ECO:0000313" key="5">
    <source>
        <dbReference type="Proteomes" id="UP000271098"/>
    </source>
</evidence>
<dbReference type="OrthoDB" id="5850428at2759"/>
<evidence type="ECO:0000256" key="1">
    <source>
        <dbReference type="ARBA" id="ARBA00023054"/>
    </source>
</evidence>
<protein>
    <submittedName>
        <fullName evidence="4">Uncharacterized protein</fullName>
    </submittedName>
</protein>
<dbReference type="EMBL" id="UYRT01083579">
    <property type="protein sequence ID" value="VDN27644.1"/>
    <property type="molecule type" value="Genomic_DNA"/>
</dbReference>
<sequence>MYEIIEKNNLDVNLGGFALTDDGASEWNTFRCDRENDRVAAFLAQGKYASKSVIDQELAAKIASLDIASIDGQEAGHVSGDASQRHPSIAASDVLNVTSTAELLSMSQVVVENLGGIRKKFFAYSSTTQLLFEKLQGCARFLKGLLDKQGKSDQAQELIDELEKLHISIEQFSSTVLDISRDFEGLDFLYLYIFLFILICIFYKYLFYILIYFYSFIIREKHQRYIDTFGTVDELFLIPLIFSVSSFASKTCNQLNVELANEKQKAIEAAHLSEQLQGRICDLEKSNQKITDELNSLKNDMAVKEEESANVAMQLRHVNEQYASLFQQANELRKTLEIKEYRAIEKDNEMKREMKGITEQCQQLQIQLAETVHTLGVKEELNEALRAEVDRVNEQLANCESELAHCRAVSELLLLVAFDFVLQNSCSVNALLPLFAWALALFLTNVERQWQIAEVSFVLQEIMGLENKVNETIRIVKESLGIVYEPPPTNVLMLQGGDAETAALNQLAQIEMHLDEFVQVSHTIAELRARSATLQRDAEFAEKTRNGAEAKCREMQEKIGILKQKVQDLEEEVRAERRSRKTLEMELQQLSIKNSCIKENFERVAKTLAETERKYEDLLANRNRSSLAESYSTVLCTATVGTMTSLTARELEQTDSTAALSSFAKRMYLLAAEWQEQSVSEDRSSFTANDLERLYNFFSRMLKHLNEKMEELRNQLVVANSQLRSMEFDAQENRQP</sequence>
<name>A0A3P7MDV3_9BILA</name>
<gene>
    <name evidence="4" type="ORF">GPUH_LOCUS16317</name>
</gene>
<dbReference type="GO" id="GO:0005856">
    <property type="term" value="C:cytoskeleton"/>
    <property type="evidence" value="ECO:0007669"/>
    <property type="project" value="TreeGrafter"/>
</dbReference>
<accession>A0A3P7MDV3</accession>
<proteinExistence type="predicted"/>
<keyword evidence="1 2" id="KW-0175">Coiled coil</keyword>
<feature type="coiled-coil region" evidence="2">
    <location>
        <begin position="524"/>
        <end position="621"/>
    </location>
</feature>